<evidence type="ECO:0000256" key="1">
    <source>
        <dbReference type="ARBA" id="ARBA00004127"/>
    </source>
</evidence>
<evidence type="ECO:0000256" key="6">
    <source>
        <dbReference type="SAM" id="Phobius"/>
    </source>
</evidence>
<evidence type="ECO:0000256" key="3">
    <source>
        <dbReference type="ARBA" id="ARBA00022989"/>
    </source>
</evidence>
<comment type="caution">
    <text evidence="8">The sequence shown here is derived from an EMBL/GenBank/DDBJ whole genome shotgun (WGS) entry which is preliminary data.</text>
</comment>
<protein>
    <recommendedName>
        <fullName evidence="7">HTTM-like domain-containing protein</fullName>
    </recommendedName>
</protein>
<evidence type="ECO:0000259" key="7">
    <source>
        <dbReference type="SMART" id="SM00752"/>
    </source>
</evidence>
<dbReference type="InterPro" id="IPR011020">
    <property type="entry name" value="HTTM-like"/>
</dbReference>
<reference evidence="8 9" key="1">
    <citation type="submission" date="2020-08" db="EMBL/GenBank/DDBJ databases">
        <title>Genomic Encyclopedia of Type Strains, Phase III (KMG-III): the genomes of soil and plant-associated and newly described type strains.</title>
        <authorList>
            <person name="Whitman W."/>
        </authorList>
    </citation>
    <scope>NUCLEOTIDE SEQUENCE [LARGE SCALE GENOMIC DNA]</scope>
    <source>
        <strain evidence="8 9">CECT 3237</strain>
    </source>
</reference>
<dbReference type="InterPro" id="IPR052964">
    <property type="entry name" value="Sporulation_signal_mat"/>
</dbReference>
<dbReference type="GO" id="GO:0012505">
    <property type="term" value="C:endomembrane system"/>
    <property type="evidence" value="ECO:0007669"/>
    <property type="project" value="UniProtKB-SubCell"/>
</dbReference>
<evidence type="ECO:0000256" key="5">
    <source>
        <dbReference type="SAM" id="MobiDB-lite"/>
    </source>
</evidence>
<dbReference type="SMART" id="SM00752">
    <property type="entry name" value="HTTM"/>
    <property type="match status" value="1"/>
</dbReference>
<gene>
    <name evidence="8" type="ORF">FHS41_003232</name>
</gene>
<keyword evidence="2 6" id="KW-0812">Transmembrane</keyword>
<sequence>MNTAPFQRLARFACATQAPYQAAVFRIGLAAVITVFLLREWPHRRVLFGDRSPLSYDMALTLVEEEGTFTVLSWWGGQLWFEIVYTLTIVAALAVMLGWRTRTMAVLLMVGVMSLENRNTLVGDGGDNIIRIMVIYLVFTRCAQAWSLDARRARAARAGGTDPSADRTGVVLWSVAGALLFWAFGIPLQGGWPMVLWLLWAVHGVWYVVNRRLRGHEARSVLDGCAAMMHNAAMLVIAVQVCLIYSTAGWYKIQGLRWQEGSALHYALHLDHFTPWPWLSAAVAGNAVLVLALTYLTVAAQVAFPFALANRKVKNVLLVVMVAEHLGIAVLLGIPFLSLVMVVCDAVFLPTALLLRVGRWCGRRTPGPSGPVPRGLATSAPQPATPEPARSA</sequence>
<dbReference type="Proteomes" id="UP000572907">
    <property type="component" value="Unassembled WGS sequence"/>
</dbReference>
<proteinExistence type="predicted"/>
<feature type="transmembrane region" description="Helical" evidence="6">
    <location>
        <begin position="192"/>
        <end position="209"/>
    </location>
</feature>
<feature type="domain" description="HTTM-like" evidence="7">
    <location>
        <begin position="19"/>
        <end position="353"/>
    </location>
</feature>
<keyword evidence="3 6" id="KW-1133">Transmembrane helix</keyword>
<dbReference type="EMBL" id="JACHXE010000003">
    <property type="protein sequence ID" value="MBB3076744.1"/>
    <property type="molecule type" value="Genomic_DNA"/>
</dbReference>
<comment type="subcellular location">
    <subcellularLocation>
        <location evidence="1">Endomembrane system</location>
        <topology evidence="1">Multi-pass membrane protein</topology>
    </subcellularLocation>
</comment>
<accession>A0A7W5F1Q8</accession>
<feature type="transmembrane region" description="Helical" evidence="6">
    <location>
        <begin position="278"/>
        <end position="304"/>
    </location>
</feature>
<feature type="region of interest" description="Disordered" evidence="5">
    <location>
        <begin position="366"/>
        <end position="392"/>
    </location>
</feature>
<keyword evidence="4 6" id="KW-0472">Membrane</keyword>
<dbReference type="PANTHER" id="PTHR39535:SF2">
    <property type="entry name" value="HTTM DOMAIN-CONTAINING PROTEIN"/>
    <property type="match status" value="1"/>
</dbReference>
<evidence type="ECO:0000313" key="9">
    <source>
        <dbReference type="Proteomes" id="UP000572907"/>
    </source>
</evidence>
<keyword evidence="9" id="KW-1185">Reference proteome</keyword>
<evidence type="ECO:0000256" key="2">
    <source>
        <dbReference type="ARBA" id="ARBA00022692"/>
    </source>
</evidence>
<feature type="transmembrane region" description="Helical" evidence="6">
    <location>
        <begin position="79"/>
        <end position="99"/>
    </location>
</feature>
<dbReference type="RefSeq" id="WP_184592083.1">
    <property type="nucleotide sequence ID" value="NZ_BMUP01000007.1"/>
</dbReference>
<dbReference type="PANTHER" id="PTHR39535">
    <property type="entry name" value="SPORULATION-DELAYING PROTEIN SDPB"/>
    <property type="match status" value="1"/>
</dbReference>
<feature type="transmembrane region" description="Helical" evidence="6">
    <location>
        <begin position="221"/>
        <end position="248"/>
    </location>
</feature>
<organism evidence="8 9">
    <name type="scientific">Streptomyces violarus</name>
    <dbReference type="NCBI Taxonomy" id="67380"/>
    <lineage>
        <taxon>Bacteria</taxon>
        <taxon>Bacillati</taxon>
        <taxon>Actinomycetota</taxon>
        <taxon>Actinomycetes</taxon>
        <taxon>Kitasatosporales</taxon>
        <taxon>Streptomycetaceae</taxon>
        <taxon>Streptomyces</taxon>
    </lineage>
</organism>
<evidence type="ECO:0000256" key="4">
    <source>
        <dbReference type="ARBA" id="ARBA00023136"/>
    </source>
</evidence>
<feature type="transmembrane region" description="Helical" evidence="6">
    <location>
        <begin position="169"/>
        <end position="186"/>
    </location>
</feature>
<feature type="transmembrane region" description="Helical" evidence="6">
    <location>
        <begin position="20"/>
        <end position="38"/>
    </location>
</feature>
<dbReference type="AlphaFoldDB" id="A0A7W5F1Q8"/>
<feature type="transmembrane region" description="Helical" evidence="6">
    <location>
        <begin position="316"/>
        <end position="334"/>
    </location>
</feature>
<evidence type="ECO:0000313" key="8">
    <source>
        <dbReference type="EMBL" id="MBB3076744.1"/>
    </source>
</evidence>
<name>A0A7W5F1Q8_9ACTN</name>